<gene>
    <name evidence="9" type="primary">coaD</name>
    <name evidence="11" type="ORF">DAT561_0701</name>
</gene>
<dbReference type="EMBL" id="AP018492">
    <property type="protein sequence ID" value="BBC60820.1"/>
    <property type="molecule type" value="Genomic_DNA"/>
</dbReference>
<dbReference type="GO" id="GO:0005524">
    <property type="term" value="F:ATP binding"/>
    <property type="evidence" value="ECO:0007669"/>
    <property type="project" value="UniProtKB-KW"/>
</dbReference>
<keyword evidence="1 9" id="KW-0963">Cytoplasm</keyword>
<evidence type="ECO:0000259" key="10">
    <source>
        <dbReference type="Pfam" id="PF01467"/>
    </source>
</evidence>
<feature type="domain" description="Cytidyltransferase-like" evidence="10">
    <location>
        <begin position="6"/>
        <end position="135"/>
    </location>
</feature>
<comment type="cofactor">
    <cofactor evidence="9">
        <name>Mg(2+)</name>
        <dbReference type="ChEBI" id="CHEBI:18420"/>
    </cofactor>
</comment>
<feature type="binding site" evidence="9">
    <location>
        <position position="100"/>
    </location>
    <ligand>
        <name>ATP</name>
        <dbReference type="ChEBI" id="CHEBI:30616"/>
    </ligand>
</feature>
<sequence length="165" mass="18728">MNKIALFPGSFDPLTKGHLDIIQRSAKLFDEVIIGIFVNTNKTPLFTLSERVEMINKTIAFLPNTRVVTQKEQLTITSAKQLGANFLIRGIRNVKDYEYERDIATMNQQLASEIETVFLLADQNLTQVSSSILKEIIHFNGDVSNYLPTEVNNRLNEKRQKGLNS</sequence>
<dbReference type="Pfam" id="PF01467">
    <property type="entry name" value="CTP_transf_like"/>
    <property type="match status" value="1"/>
</dbReference>
<dbReference type="InterPro" id="IPR014729">
    <property type="entry name" value="Rossmann-like_a/b/a_fold"/>
</dbReference>
<keyword evidence="5 9" id="KW-0067">ATP-binding</keyword>
<protein>
    <recommendedName>
        <fullName evidence="9">Phosphopantetheine adenylyltransferase</fullName>
        <ecNumber evidence="9">2.7.7.3</ecNumber>
    </recommendedName>
    <alternativeName>
        <fullName evidence="9">Dephospho-CoA pyrophosphorylase</fullName>
    </alternativeName>
    <alternativeName>
        <fullName evidence="9">Pantetheine-phosphate adenylyltransferase</fullName>
        <shortName evidence="9">PPAT</shortName>
    </alternativeName>
</protein>
<comment type="catalytic activity">
    <reaction evidence="8 9">
        <text>(R)-4'-phosphopantetheine + ATP + H(+) = 3'-dephospho-CoA + diphosphate</text>
        <dbReference type="Rhea" id="RHEA:19801"/>
        <dbReference type="ChEBI" id="CHEBI:15378"/>
        <dbReference type="ChEBI" id="CHEBI:30616"/>
        <dbReference type="ChEBI" id="CHEBI:33019"/>
        <dbReference type="ChEBI" id="CHEBI:57328"/>
        <dbReference type="ChEBI" id="CHEBI:61723"/>
        <dbReference type="EC" id="2.7.7.3"/>
    </reaction>
</comment>
<dbReference type="HAMAP" id="MF_00151">
    <property type="entry name" value="PPAT_bact"/>
    <property type="match status" value="1"/>
</dbReference>
<dbReference type="Proteomes" id="UP000269226">
    <property type="component" value="Chromosome"/>
</dbReference>
<dbReference type="GO" id="GO:0004595">
    <property type="term" value="F:pantetheine-phosphate adenylyltransferase activity"/>
    <property type="evidence" value="ECO:0007669"/>
    <property type="project" value="UniProtKB-UniRule"/>
</dbReference>
<comment type="pathway">
    <text evidence="9">Cofactor biosynthesis; coenzyme A biosynthesis; CoA from (R)-pantothenate: step 4/5.</text>
</comment>
<accession>A0A2Z5Y228</accession>
<comment type="function">
    <text evidence="9">Reversibly transfers an adenylyl group from ATP to 4'-phosphopantetheine, yielding dephospho-CoA (dPCoA) and pyrophosphate.</text>
</comment>
<keyword evidence="3 9" id="KW-0548">Nucleotidyltransferase</keyword>
<name>A0A2Z5Y228_9ENTE</name>
<dbReference type="PRINTS" id="PR01020">
    <property type="entry name" value="LPSBIOSNTHSS"/>
</dbReference>
<dbReference type="RefSeq" id="WP_015694813.1">
    <property type="nucleotide sequence ID" value="NZ_AP018492.1"/>
</dbReference>
<feature type="binding site" evidence="9">
    <location>
        <begin position="90"/>
        <end position="92"/>
    </location>
    <ligand>
        <name>ATP</name>
        <dbReference type="ChEBI" id="CHEBI:30616"/>
    </ligand>
</feature>
<evidence type="ECO:0000256" key="1">
    <source>
        <dbReference type="ARBA" id="ARBA00022490"/>
    </source>
</evidence>
<feature type="binding site" evidence="9">
    <location>
        <begin position="10"/>
        <end position="11"/>
    </location>
    <ligand>
        <name>ATP</name>
        <dbReference type="ChEBI" id="CHEBI:30616"/>
    </ligand>
</feature>
<keyword evidence="7 9" id="KW-0173">Coenzyme A biosynthesis</keyword>
<evidence type="ECO:0000313" key="12">
    <source>
        <dbReference type="Proteomes" id="UP000269226"/>
    </source>
</evidence>
<evidence type="ECO:0000256" key="9">
    <source>
        <dbReference type="HAMAP-Rule" id="MF_00151"/>
    </source>
</evidence>
<dbReference type="PANTHER" id="PTHR21342">
    <property type="entry name" value="PHOSPHOPANTETHEINE ADENYLYLTRANSFERASE"/>
    <property type="match status" value="1"/>
</dbReference>
<keyword evidence="2 9" id="KW-0808">Transferase</keyword>
<dbReference type="UniPathway" id="UPA00241">
    <property type="reaction ID" value="UER00355"/>
</dbReference>
<dbReference type="GO" id="GO:0005737">
    <property type="term" value="C:cytoplasm"/>
    <property type="evidence" value="ECO:0007669"/>
    <property type="project" value="UniProtKB-SubCell"/>
</dbReference>
<evidence type="ECO:0000256" key="3">
    <source>
        <dbReference type="ARBA" id="ARBA00022695"/>
    </source>
</evidence>
<dbReference type="CDD" id="cd02163">
    <property type="entry name" value="PPAT"/>
    <property type="match status" value="1"/>
</dbReference>
<evidence type="ECO:0000256" key="6">
    <source>
        <dbReference type="ARBA" id="ARBA00022842"/>
    </source>
</evidence>
<dbReference type="SUPFAM" id="SSF52374">
    <property type="entry name" value="Nucleotidylyl transferase"/>
    <property type="match status" value="1"/>
</dbReference>
<comment type="similarity">
    <text evidence="9">Belongs to the bacterial CoaD family.</text>
</comment>
<proteinExistence type="inferred from homology"/>
<feature type="binding site" evidence="9">
    <location>
        <position position="10"/>
    </location>
    <ligand>
        <name>substrate</name>
    </ligand>
</feature>
<feature type="binding site" evidence="9">
    <location>
        <position position="42"/>
    </location>
    <ligand>
        <name>substrate</name>
    </ligand>
</feature>
<organism evidence="11 12">
    <name type="scientific">Melissococcus plutonius</name>
    <dbReference type="NCBI Taxonomy" id="33970"/>
    <lineage>
        <taxon>Bacteria</taxon>
        <taxon>Bacillati</taxon>
        <taxon>Bacillota</taxon>
        <taxon>Bacilli</taxon>
        <taxon>Lactobacillales</taxon>
        <taxon>Enterococcaceae</taxon>
        <taxon>Melissococcus</taxon>
    </lineage>
</organism>
<feature type="binding site" evidence="9">
    <location>
        <begin position="125"/>
        <end position="131"/>
    </location>
    <ligand>
        <name>ATP</name>
        <dbReference type="ChEBI" id="CHEBI:30616"/>
    </ligand>
</feature>
<dbReference type="Gene3D" id="3.40.50.620">
    <property type="entry name" value="HUPs"/>
    <property type="match status" value="1"/>
</dbReference>
<dbReference type="GeneID" id="57043257"/>
<evidence type="ECO:0000256" key="5">
    <source>
        <dbReference type="ARBA" id="ARBA00022840"/>
    </source>
</evidence>
<dbReference type="InterPro" id="IPR001980">
    <property type="entry name" value="PPAT"/>
</dbReference>
<dbReference type="InterPro" id="IPR004821">
    <property type="entry name" value="Cyt_trans-like"/>
</dbReference>
<evidence type="ECO:0000256" key="8">
    <source>
        <dbReference type="ARBA" id="ARBA00029346"/>
    </source>
</evidence>
<feature type="binding site" evidence="9">
    <location>
        <position position="75"/>
    </location>
    <ligand>
        <name>substrate</name>
    </ligand>
</feature>
<feature type="site" description="Transition state stabilizer" evidence="9">
    <location>
        <position position="18"/>
    </location>
</feature>
<keyword evidence="4 9" id="KW-0547">Nucleotide-binding</keyword>
<feature type="binding site" evidence="9">
    <location>
        <position position="18"/>
    </location>
    <ligand>
        <name>ATP</name>
        <dbReference type="ChEBI" id="CHEBI:30616"/>
    </ligand>
</feature>
<dbReference type="AlphaFoldDB" id="A0A2Z5Y228"/>
<dbReference type="NCBIfam" id="TIGR00125">
    <property type="entry name" value="cyt_tran_rel"/>
    <property type="match status" value="1"/>
</dbReference>
<evidence type="ECO:0000313" key="11">
    <source>
        <dbReference type="EMBL" id="BBC60820.1"/>
    </source>
</evidence>
<comment type="subcellular location">
    <subcellularLocation>
        <location evidence="9">Cytoplasm</location>
    </subcellularLocation>
</comment>
<evidence type="ECO:0000256" key="2">
    <source>
        <dbReference type="ARBA" id="ARBA00022679"/>
    </source>
</evidence>
<evidence type="ECO:0000256" key="4">
    <source>
        <dbReference type="ARBA" id="ARBA00022741"/>
    </source>
</evidence>
<feature type="binding site" evidence="9">
    <location>
        <position position="89"/>
    </location>
    <ligand>
        <name>substrate</name>
    </ligand>
</feature>
<dbReference type="NCBIfam" id="TIGR01510">
    <property type="entry name" value="coaD_prev_kdtB"/>
    <property type="match status" value="1"/>
</dbReference>
<reference evidence="11 12" key="1">
    <citation type="submission" date="2018-01" db="EMBL/GenBank/DDBJ databases">
        <title>Whole genome sequence of Melissococcus plutonius DAT561.</title>
        <authorList>
            <person name="Okumura K."/>
            <person name="Takamatsu D."/>
            <person name="Okura M."/>
        </authorList>
    </citation>
    <scope>NUCLEOTIDE SEQUENCE [LARGE SCALE GENOMIC DNA]</scope>
    <source>
        <strain evidence="11 12">DAT561</strain>
    </source>
</reference>
<keyword evidence="6 9" id="KW-0460">Magnesium</keyword>
<dbReference type="EC" id="2.7.7.3" evidence="9"/>
<comment type="subunit">
    <text evidence="9">Homohexamer.</text>
</comment>
<dbReference type="PANTHER" id="PTHR21342:SF1">
    <property type="entry name" value="PHOSPHOPANTETHEINE ADENYLYLTRANSFERASE"/>
    <property type="match status" value="1"/>
</dbReference>
<evidence type="ECO:0000256" key="7">
    <source>
        <dbReference type="ARBA" id="ARBA00022993"/>
    </source>
</evidence>
<dbReference type="GO" id="GO:0015937">
    <property type="term" value="P:coenzyme A biosynthetic process"/>
    <property type="evidence" value="ECO:0007669"/>
    <property type="project" value="UniProtKB-UniRule"/>
</dbReference>